<sequence>MRIDNLQQTRKTAANSLPNSLNIMTSRLETLISQIQSLDRLDTQHSGEYGSVLLPSKCPTIQALLTCLSPDDGSSSNDGGNNNNYSAAQVSAAAGSVVAALSDAAKESQSDCAKKILLFYPLIEPMLTLGGLEAALCEPLVSQFSLTLDAVHPIKNSLANALISSVSYAVTTFLILSNEASPTPLTPALQTLSKALDRYNKALSEKIPTTFFPTIANASSLQVLLNSPLPPSIPVFSSVTPKLHGFLHNLPSSPVMPSAQSSKPSGNSQDGGTSVLDPGNPNPASPPTNESYTNNLLLLHLQTYKYNLSTLLLLQNSPSESLKELDTCLSLPCVDFSNLSLTETSCLRSLLGPSHSIDDNVIYDCALKRLVLLNMLVLPYSRVKDGDLWKRRYDLGRFKRHFDDSNKDAKEFQDAPVGGFDVPEAMEGQDSMEVDEQPGHPSNNKITYMSVWRKYKKEGDVRVVAELDNLNDECVGLRKLVKDSWPVKSLERLKGIYATIPVEELPEGCGYDGKVVDGHAVFEEEVKQVDLKALTEKVDRCKEVIEERTRIVESSAEYLKRTQQQQQQKEQQK</sequence>
<gene>
    <name evidence="2" type="ORF">TrST_g6792</name>
</gene>
<evidence type="ECO:0000313" key="3">
    <source>
        <dbReference type="Proteomes" id="UP001165085"/>
    </source>
</evidence>
<organism evidence="2 3">
    <name type="scientific">Triparma strigata</name>
    <dbReference type="NCBI Taxonomy" id="1606541"/>
    <lineage>
        <taxon>Eukaryota</taxon>
        <taxon>Sar</taxon>
        <taxon>Stramenopiles</taxon>
        <taxon>Ochrophyta</taxon>
        <taxon>Bolidophyceae</taxon>
        <taxon>Parmales</taxon>
        <taxon>Triparmaceae</taxon>
        <taxon>Triparma</taxon>
    </lineage>
</organism>
<comment type="caution">
    <text evidence="2">The sequence shown here is derived from an EMBL/GenBank/DDBJ whole genome shotgun (WGS) entry which is preliminary data.</text>
</comment>
<dbReference type="EMBL" id="BRXY01000446">
    <property type="protein sequence ID" value="GMH95614.1"/>
    <property type="molecule type" value="Genomic_DNA"/>
</dbReference>
<reference evidence="3" key="1">
    <citation type="journal article" date="2023" name="Commun. Biol.">
        <title>Genome analysis of Parmales, the sister group of diatoms, reveals the evolutionary specialization of diatoms from phago-mixotrophs to photoautotrophs.</title>
        <authorList>
            <person name="Ban H."/>
            <person name="Sato S."/>
            <person name="Yoshikawa S."/>
            <person name="Yamada K."/>
            <person name="Nakamura Y."/>
            <person name="Ichinomiya M."/>
            <person name="Sato N."/>
            <person name="Blanc-Mathieu R."/>
            <person name="Endo H."/>
            <person name="Kuwata A."/>
            <person name="Ogata H."/>
        </authorList>
    </citation>
    <scope>NUCLEOTIDE SEQUENCE [LARGE SCALE GENOMIC DNA]</scope>
    <source>
        <strain evidence="3">NIES 3701</strain>
    </source>
</reference>
<dbReference type="AlphaFoldDB" id="A0A9W7EWY8"/>
<proteinExistence type="predicted"/>
<dbReference type="Proteomes" id="UP001165085">
    <property type="component" value="Unassembled WGS sequence"/>
</dbReference>
<dbReference type="OrthoDB" id="10610417at2759"/>
<keyword evidence="3" id="KW-1185">Reference proteome</keyword>
<protein>
    <submittedName>
        <fullName evidence="2">Uncharacterized protein</fullName>
    </submittedName>
</protein>
<accession>A0A9W7EWY8</accession>
<evidence type="ECO:0000313" key="2">
    <source>
        <dbReference type="EMBL" id="GMH95614.1"/>
    </source>
</evidence>
<feature type="region of interest" description="Disordered" evidence="1">
    <location>
        <begin position="254"/>
        <end position="291"/>
    </location>
</feature>
<feature type="compositionally biased region" description="Polar residues" evidence="1">
    <location>
        <begin position="258"/>
        <end position="272"/>
    </location>
</feature>
<evidence type="ECO:0000256" key="1">
    <source>
        <dbReference type="SAM" id="MobiDB-lite"/>
    </source>
</evidence>
<name>A0A9W7EWY8_9STRA</name>